<dbReference type="EMBL" id="JBIRUI010000002">
    <property type="protein sequence ID" value="MFI1713085.1"/>
    <property type="molecule type" value="Genomic_DNA"/>
</dbReference>
<dbReference type="RefSeq" id="WP_398707479.1">
    <property type="nucleotide sequence ID" value="NZ_JBIRUI010000002.1"/>
</dbReference>
<accession>A0ABW7U421</accession>
<evidence type="ECO:0000313" key="2">
    <source>
        <dbReference type="Proteomes" id="UP001611339"/>
    </source>
</evidence>
<gene>
    <name evidence="1" type="ORF">ACH407_05800</name>
</gene>
<keyword evidence="2" id="KW-1185">Reference proteome</keyword>
<comment type="caution">
    <text evidence="1">The sequence shown here is derived from an EMBL/GenBank/DDBJ whole genome shotgun (WGS) entry which is preliminary data.</text>
</comment>
<reference evidence="1 2" key="1">
    <citation type="submission" date="2024-10" db="EMBL/GenBank/DDBJ databases">
        <title>The Natural Products Discovery Center: Release of the First 8490 Sequenced Strains for Exploring Actinobacteria Biosynthetic Diversity.</title>
        <authorList>
            <person name="Kalkreuter E."/>
            <person name="Kautsar S.A."/>
            <person name="Yang D."/>
            <person name="Bader C.D."/>
            <person name="Teijaro C.N."/>
            <person name="Fluegel L."/>
            <person name="Davis C.M."/>
            <person name="Simpson J.R."/>
            <person name="Lauterbach L."/>
            <person name="Steele A.D."/>
            <person name="Gui C."/>
            <person name="Meng S."/>
            <person name="Li G."/>
            <person name="Viehrig K."/>
            <person name="Ye F."/>
            <person name="Su P."/>
            <person name="Kiefer A.F."/>
            <person name="Nichols A."/>
            <person name="Cepeda A.J."/>
            <person name="Yan W."/>
            <person name="Fan B."/>
            <person name="Jiang Y."/>
            <person name="Adhikari A."/>
            <person name="Zheng C.-J."/>
            <person name="Schuster L."/>
            <person name="Cowan T.M."/>
            <person name="Smanski M.J."/>
            <person name="Chevrette M.G."/>
            <person name="De Carvalho L.P.S."/>
            <person name="Shen B."/>
        </authorList>
    </citation>
    <scope>NUCLEOTIDE SEQUENCE [LARGE SCALE GENOMIC DNA]</scope>
    <source>
        <strain evidence="1 2">NPDC020602</strain>
    </source>
</reference>
<organism evidence="1 2">
    <name type="scientific">Streptomyces litmocidini</name>
    <dbReference type="NCBI Taxonomy" id="67318"/>
    <lineage>
        <taxon>Bacteria</taxon>
        <taxon>Bacillati</taxon>
        <taxon>Actinomycetota</taxon>
        <taxon>Actinomycetes</taxon>
        <taxon>Kitasatosporales</taxon>
        <taxon>Streptomycetaceae</taxon>
        <taxon>Streptomyces</taxon>
    </lineage>
</organism>
<name>A0ABW7U421_9ACTN</name>
<proteinExistence type="predicted"/>
<sequence length="191" mass="20065">MASPPSSYCRAASLIVDIGEPEFPFRLSVEISATDLRLTAMEQQTVQEHMAPEELSAAALEALAGGSPTPEGGAAAWYRGSNATGALAALCNYSVPSKEAGFLLGFLTSSQVCVPLLDSPTSDWPTLKEALQMASAIALVPTSGAYLGQPAWSLVAYRPAMQFLVRTVKAEDRSVSLAEDLAQQIRGAFGV</sequence>
<protein>
    <submittedName>
        <fullName evidence="1">Uncharacterized protein</fullName>
    </submittedName>
</protein>
<evidence type="ECO:0000313" key="1">
    <source>
        <dbReference type="EMBL" id="MFI1713085.1"/>
    </source>
</evidence>
<dbReference type="Proteomes" id="UP001611339">
    <property type="component" value="Unassembled WGS sequence"/>
</dbReference>